<dbReference type="RefSeq" id="WP_344903976.1">
    <property type="nucleotide sequence ID" value="NZ_BAAAWD010000019.1"/>
</dbReference>
<dbReference type="CDD" id="cd07043">
    <property type="entry name" value="STAS_anti-anti-sigma_factors"/>
    <property type="match status" value="1"/>
</dbReference>
<dbReference type="EMBL" id="BAAAWD010000019">
    <property type="protein sequence ID" value="GAA3032263.1"/>
    <property type="molecule type" value="Genomic_DNA"/>
</dbReference>
<dbReference type="InterPro" id="IPR002645">
    <property type="entry name" value="STAS_dom"/>
</dbReference>
<dbReference type="PANTHER" id="PTHR33495:SF2">
    <property type="entry name" value="ANTI-SIGMA FACTOR ANTAGONIST TM_1081-RELATED"/>
    <property type="match status" value="1"/>
</dbReference>
<organism evidence="5 6">
    <name type="scientific">Streptosporangium longisporum</name>
    <dbReference type="NCBI Taxonomy" id="46187"/>
    <lineage>
        <taxon>Bacteria</taxon>
        <taxon>Bacillati</taxon>
        <taxon>Actinomycetota</taxon>
        <taxon>Actinomycetes</taxon>
        <taxon>Streptosporangiales</taxon>
        <taxon>Streptosporangiaceae</taxon>
        <taxon>Streptosporangium</taxon>
    </lineage>
</organism>
<keyword evidence="6" id="KW-1185">Reference proteome</keyword>
<comment type="similarity">
    <text evidence="1 2">Belongs to the anti-sigma-factor antagonist family.</text>
</comment>
<evidence type="ECO:0000256" key="3">
    <source>
        <dbReference type="SAM" id="MobiDB-lite"/>
    </source>
</evidence>
<evidence type="ECO:0000313" key="5">
    <source>
        <dbReference type="EMBL" id="GAA3032263.1"/>
    </source>
</evidence>
<dbReference type="PROSITE" id="PS50801">
    <property type="entry name" value="STAS"/>
    <property type="match status" value="1"/>
</dbReference>
<feature type="region of interest" description="Disordered" evidence="3">
    <location>
        <begin position="1"/>
        <end position="20"/>
    </location>
</feature>
<reference evidence="6" key="1">
    <citation type="journal article" date="2019" name="Int. J. Syst. Evol. Microbiol.">
        <title>The Global Catalogue of Microorganisms (GCM) 10K type strain sequencing project: providing services to taxonomists for standard genome sequencing and annotation.</title>
        <authorList>
            <consortium name="The Broad Institute Genomics Platform"/>
            <consortium name="The Broad Institute Genome Sequencing Center for Infectious Disease"/>
            <person name="Wu L."/>
            <person name="Ma J."/>
        </authorList>
    </citation>
    <scope>NUCLEOTIDE SEQUENCE [LARGE SCALE GENOMIC DNA]</scope>
    <source>
        <strain evidence="6">JCM 3106</strain>
    </source>
</reference>
<dbReference type="Gene3D" id="3.30.750.24">
    <property type="entry name" value="STAS domain"/>
    <property type="match status" value="1"/>
</dbReference>
<proteinExistence type="inferred from homology"/>
<name>A0ABP6L797_9ACTN</name>
<comment type="caution">
    <text evidence="5">The sequence shown here is derived from an EMBL/GenBank/DDBJ whole genome shotgun (WGS) entry which is preliminary data.</text>
</comment>
<sequence>MSSDPFISSPQPRPMTDAPEAPLEVRTWRLESLRILRLLGELDAVTAPRVHATLDEAVGSRGEVRLIVDLTGLTFITSAGVGLLVEIRRRVGERGGRLIVILAPGSSPRRLFDLTTMTDYFEVAESLREAVGVLKQADGDLAWQGGTGETP</sequence>
<evidence type="ECO:0000256" key="2">
    <source>
        <dbReference type="RuleBase" id="RU003749"/>
    </source>
</evidence>
<protein>
    <recommendedName>
        <fullName evidence="2">Anti-sigma factor antagonist</fullName>
    </recommendedName>
</protein>
<evidence type="ECO:0000259" key="4">
    <source>
        <dbReference type="PROSITE" id="PS50801"/>
    </source>
</evidence>
<feature type="domain" description="STAS" evidence="4">
    <location>
        <begin position="23"/>
        <end position="134"/>
    </location>
</feature>
<dbReference type="Proteomes" id="UP001499930">
    <property type="component" value="Unassembled WGS sequence"/>
</dbReference>
<gene>
    <name evidence="5" type="ORF">GCM10017559_69350</name>
</gene>
<feature type="compositionally biased region" description="Polar residues" evidence="3">
    <location>
        <begin position="1"/>
        <end position="10"/>
    </location>
</feature>
<dbReference type="SUPFAM" id="SSF52091">
    <property type="entry name" value="SpoIIaa-like"/>
    <property type="match status" value="1"/>
</dbReference>
<evidence type="ECO:0000256" key="1">
    <source>
        <dbReference type="ARBA" id="ARBA00009013"/>
    </source>
</evidence>
<dbReference type="InterPro" id="IPR003658">
    <property type="entry name" value="Anti-sigma_ant"/>
</dbReference>
<dbReference type="PANTHER" id="PTHR33495">
    <property type="entry name" value="ANTI-SIGMA FACTOR ANTAGONIST TM_1081-RELATED-RELATED"/>
    <property type="match status" value="1"/>
</dbReference>
<dbReference type="InterPro" id="IPR036513">
    <property type="entry name" value="STAS_dom_sf"/>
</dbReference>
<dbReference type="NCBIfam" id="TIGR00377">
    <property type="entry name" value="ant_ant_sig"/>
    <property type="match status" value="1"/>
</dbReference>
<accession>A0ABP6L797</accession>
<dbReference type="Pfam" id="PF01740">
    <property type="entry name" value="STAS"/>
    <property type="match status" value="1"/>
</dbReference>
<evidence type="ECO:0000313" key="6">
    <source>
        <dbReference type="Proteomes" id="UP001499930"/>
    </source>
</evidence>